<reference evidence="1" key="1">
    <citation type="submission" date="2015-04" db="EMBL/GenBank/DDBJ databases">
        <title>The genome sequence of the plant pathogenic Rhizarian Plasmodiophora brassicae reveals insights in its biotrophic life cycle and the origin of chitin synthesis.</title>
        <authorList>
            <person name="Schwelm A."/>
            <person name="Fogelqvist J."/>
            <person name="Knaust A."/>
            <person name="Julke S."/>
            <person name="Lilja T."/>
            <person name="Dhandapani V."/>
            <person name="Bonilla-Rosso G."/>
            <person name="Karlsson M."/>
            <person name="Shevchenko A."/>
            <person name="Choi S.R."/>
            <person name="Kim H.G."/>
            <person name="Park J.Y."/>
            <person name="Lim Y.P."/>
            <person name="Ludwig-Muller J."/>
            <person name="Dixelius C."/>
        </authorList>
    </citation>
    <scope>NUCLEOTIDE SEQUENCE</scope>
    <source>
        <tissue evidence="1">Potato root galls</tissue>
    </source>
</reference>
<accession>A0A0H5RGN1</accession>
<evidence type="ECO:0008006" key="2">
    <source>
        <dbReference type="Google" id="ProtNLM"/>
    </source>
</evidence>
<dbReference type="AlphaFoldDB" id="A0A0H5RGN1"/>
<protein>
    <recommendedName>
        <fullName evidence="2">DDE-1 domain-containing protein</fullName>
    </recommendedName>
</protein>
<proteinExistence type="predicted"/>
<sequence>RDSVGEKDIYKVDILKAIKWCKASRSAVTASTIANCWCHTGLSDSVSIQNHFDDDHDEELLKSVEQLKITSVFTFDEIAAEESAQDIHHKFSDAELVELFAESEDDEPEFENDVVVDEGLTLDEKITSVKMTLGLLVDDQLEHEAAIRQCRRILMELVQIRSANRTIPLKQIDVRSFFQK</sequence>
<organism evidence="1">
    <name type="scientific">Spongospora subterranea</name>
    <dbReference type="NCBI Taxonomy" id="70186"/>
    <lineage>
        <taxon>Eukaryota</taxon>
        <taxon>Sar</taxon>
        <taxon>Rhizaria</taxon>
        <taxon>Endomyxa</taxon>
        <taxon>Phytomyxea</taxon>
        <taxon>Plasmodiophorida</taxon>
        <taxon>Plasmodiophoridae</taxon>
        <taxon>Spongospora</taxon>
    </lineage>
</organism>
<feature type="non-terminal residue" evidence="1">
    <location>
        <position position="1"/>
    </location>
</feature>
<name>A0A0H5RGN1_9EUKA</name>
<dbReference type="EMBL" id="HACM01012280">
    <property type="protein sequence ID" value="CRZ12722.1"/>
    <property type="molecule type" value="Transcribed_RNA"/>
</dbReference>
<evidence type="ECO:0000313" key="1">
    <source>
        <dbReference type="EMBL" id="CRZ12722.1"/>
    </source>
</evidence>